<evidence type="ECO:0000256" key="1">
    <source>
        <dbReference type="SAM" id="MobiDB-lite"/>
    </source>
</evidence>
<protein>
    <submittedName>
        <fullName evidence="3">Uncharacterized protein</fullName>
    </submittedName>
</protein>
<evidence type="ECO:0000313" key="3">
    <source>
        <dbReference type="EMBL" id="KDQ12736.1"/>
    </source>
</evidence>
<proteinExistence type="predicted"/>
<accession>A0A067MMC6</accession>
<dbReference type="HOGENOM" id="CLU_1147017_0_0_1"/>
<organism evidence="3 4">
    <name type="scientific">Botryobasidium botryosum (strain FD-172 SS1)</name>
    <dbReference type="NCBI Taxonomy" id="930990"/>
    <lineage>
        <taxon>Eukaryota</taxon>
        <taxon>Fungi</taxon>
        <taxon>Dikarya</taxon>
        <taxon>Basidiomycota</taxon>
        <taxon>Agaricomycotina</taxon>
        <taxon>Agaricomycetes</taxon>
        <taxon>Cantharellales</taxon>
        <taxon>Botryobasidiaceae</taxon>
        <taxon>Botryobasidium</taxon>
    </lineage>
</organism>
<dbReference type="InParanoid" id="A0A067MMC6"/>
<gene>
    <name evidence="3" type="ORF">BOTBODRAFT_189004</name>
</gene>
<reference evidence="4" key="1">
    <citation type="journal article" date="2014" name="Proc. Natl. Acad. Sci. U.S.A.">
        <title>Extensive sampling of basidiomycete genomes demonstrates inadequacy of the white-rot/brown-rot paradigm for wood decay fungi.</title>
        <authorList>
            <person name="Riley R."/>
            <person name="Salamov A.A."/>
            <person name="Brown D.W."/>
            <person name="Nagy L.G."/>
            <person name="Floudas D."/>
            <person name="Held B.W."/>
            <person name="Levasseur A."/>
            <person name="Lombard V."/>
            <person name="Morin E."/>
            <person name="Otillar R."/>
            <person name="Lindquist E.A."/>
            <person name="Sun H."/>
            <person name="LaButti K.M."/>
            <person name="Schmutz J."/>
            <person name="Jabbour D."/>
            <person name="Luo H."/>
            <person name="Baker S.E."/>
            <person name="Pisabarro A.G."/>
            <person name="Walton J.D."/>
            <person name="Blanchette R.A."/>
            <person name="Henrissat B."/>
            <person name="Martin F."/>
            <person name="Cullen D."/>
            <person name="Hibbett D.S."/>
            <person name="Grigoriev I.V."/>
        </authorList>
    </citation>
    <scope>NUCLEOTIDE SEQUENCE [LARGE SCALE GENOMIC DNA]</scope>
    <source>
        <strain evidence="4">FD-172 SS1</strain>
    </source>
</reference>
<evidence type="ECO:0000256" key="2">
    <source>
        <dbReference type="SAM" id="Phobius"/>
    </source>
</evidence>
<evidence type="ECO:0000313" key="4">
    <source>
        <dbReference type="Proteomes" id="UP000027195"/>
    </source>
</evidence>
<feature type="compositionally biased region" description="Pro residues" evidence="1">
    <location>
        <begin position="151"/>
        <end position="171"/>
    </location>
</feature>
<dbReference type="AlphaFoldDB" id="A0A067MMC6"/>
<dbReference type="PRINTS" id="PR01217">
    <property type="entry name" value="PRICHEXTENSN"/>
</dbReference>
<keyword evidence="2" id="KW-0812">Transmembrane</keyword>
<feature type="compositionally biased region" description="Low complexity" evidence="1">
    <location>
        <begin position="172"/>
        <end position="208"/>
    </location>
</feature>
<feature type="transmembrane region" description="Helical" evidence="2">
    <location>
        <begin position="21"/>
        <end position="40"/>
    </location>
</feature>
<keyword evidence="4" id="KW-1185">Reference proteome</keyword>
<feature type="region of interest" description="Disordered" evidence="1">
    <location>
        <begin position="69"/>
        <end position="242"/>
    </location>
</feature>
<sequence>MRRFAQTRIDSTSFTLAMLSLRALPLYLAIAAVSFAGVVAPTPVSRFVGAVAPTAEPVLRLSPDTMHARYPRSVNGAEPAEQGGSGSDAGGLDVDSMGALDEDEERQKCHRWPHCPPRTRYHHPKTTKTRRLGSTATPPPAPSIHATPTSVFPPTPTPTPPPPPPPPPPATIAPSPSVTIAPPSPTTAEAETPPETEAPLPTETPTAEVPQTSTSQEEEGSGQGEGEGKGEDEEKVHALQGK</sequence>
<name>A0A067MMC6_BOTB1</name>
<keyword evidence="2" id="KW-0472">Membrane</keyword>
<feature type="compositionally biased region" description="Basic and acidic residues" evidence="1">
    <location>
        <begin position="226"/>
        <end position="242"/>
    </location>
</feature>
<feature type="compositionally biased region" description="Basic residues" evidence="1">
    <location>
        <begin position="108"/>
        <end position="131"/>
    </location>
</feature>
<keyword evidence="2" id="KW-1133">Transmembrane helix</keyword>
<dbReference type="EMBL" id="KL198048">
    <property type="protein sequence ID" value="KDQ12736.1"/>
    <property type="molecule type" value="Genomic_DNA"/>
</dbReference>
<dbReference type="Proteomes" id="UP000027195">
    <property type="component" value="Unassembled WGS sequence"/>
</dbReference>